<reference evidence="4" key="1">
    <citation type="submission" date="2013-03" db="EMBL/GenBank/DDBJ databases">
        <title>Genome sequence of Chthonomonas calidirosea, the first sequenced genome from the Armatimonadetes phylum (formally candidate division OP10).</title>
        <authorList>
            <person name="Lee K.C.Y."/>
            <person name="Morgan X.C."/>
            <person name="Dunfield P.F."/>
            <person name="Tamas I."/>
            <person name="Houghton K.M."/>
            <person name="Vyssotski M."/>
            <person name="Ryan J.L.J."/>
            <person name="Lagutin K."/>
            <person name="McDonald I.R."/>
            <person name="Stott M.B."/>
        </authorList>
    </citation>
    <scope>NUCLEOTIDE SEQUENCE [LARGE SCALE GENOMIC DNA]</scope>
    <source>
        <strain evidence="4">DSM 23976 / ICMP 18418 / T49</strain>
    </source>
</reference>
<dbReference type="SFLD" id="SFLDS00005">
    <property type="entry name" value="Isoprenoid_Synthase_Type_I"/>
    <property type="match status" value="1"/>
</dbReference>
<dbReference type="GO" id="GO:0004311">
    <property type="term" value="F:geranylgeranyl diphosphate synthase activity"/>
    <property type="evidence" value="ECO:0007669"/>
    <property type="project" value="InterPro"/>
</dbReference>
<dbReference type="InParanoid" id="S0EUQ9"/>
<dbReference type="SFLD" id="SFLDG01212">
    <property type="entry name" value="Phytoene_synthase_like"/>
    <property type="match status" value="1"/>
</dbReference>
<dbReference type="InterPro" id="IPR033904">
    <property type="entry name" value="Trans_IPPS_HH"/>
</dbReference>
<dbReference type="Proteomes" id="UP000014227">
    <property type="component" value="Chromosome I"/>
</dbReference>
<dbReference type="HOGENOM" id="CLU_037269_1_1_0"/>
<dbReference type="KEGG" id="ccz:CCALI_01286"/>
<dbReference type="Pfam" id="PF00494">
    <property type="entry name" value="SQS_PSY"/>
    <property type="match status" value="1"/>
</dbReference>
<dbReference type="InterPro" id="IPR008949">
    <property type="entry name" value="Isoprenoid_synthase_dom_sf"/>
</dbReference>
<dbReference type="PANTHER" id="PTHR31480">
    <property type="entry name" value="BIFUNCTIONAL LYCOPENE CYCLASE/PHYTOENE SYNTHASE"/>
    <property type="match status" value="1"/>
</dbReference>
<dbReference type="STRING" id="454171.CP488_02809"/>
<dbReference type="FunCoup" id="S0EUQ9">
    <property type="interactions" value="68"/>
</dbReference>
<keyword evidence="4" id="KW-1185">Reference proteome</keyword>
<dbReference type="GO" id="GO:0051996">
    <property type="term" value="F:squalene synthase [NAD(P)H] activity"/>
    <property type="evidence" value="ECO:0007669"/>
    <property type="project" value="InterPro"/>
</dbReference>
<gene>
    <name evidence="3" type="ORF">CCALI_01286</name>
</gene>
<sequence length="306" mass="36044">MPQLDRPSHQFMQDRLRASYRYCERIARSQARNFYYSFVALPPEQRAAMCAVYAFMRYSDDVSDEAAITDRFDAIQSWRAALDRALDGDYGDSLILPAFHDTVCRYRIPAQFFYELIEGTAMDLTHTRYETWDDLYLYCYRVASVVGFVCLHIWGFDAAEGKALRYAEACGIAFQLTNILRDIGEDYDRGRIYLPQEDMRRFCVSEADIGSRSLSKAFQALMRFEVERARSYYAEAKKLLPLLSKEAQPTFAIMYRIYRGILDAIERNNYDVFSRRARVSTWRKVRYVLEAWVRQHRSLELDKEKE</sequence>
<dbReference type="InterPro" id="IPR019845">
    <property type="entry name" value="Squalene/phytoene_synthase_CS"/>
</dbReference>
<evidence type="ECO:0000256" key="2">
    <source>
        <dbReference type="ARBA" id="ARBA00022679"/>
    </source>
</evidence>
<name>S0EUQ9_CHTCT</name>
<dbReference type="AlphaFoldDB" id="S0EUQ9"/>
<dbReference type="EMBL" id="HF951689">
    <property type="protein sequence ID" value="CCW35104.1"/>
    <property type="molecule type" value="Genomic_DNA"/>
</dbReference>
<dbReference type="SUPFAM" id="SSF48576">
    <property type="entry name" value="Terpenoid synthases"/>
    <property type="match status" value="1"/>
</dbReference>
<evidence type="ECO:0000313" key="3">
    <source>
        <dbReference type="EMBL" id="CCW35104.1"/>
    </source>
</evidence>
<dbReference type="PATRIC" id="fig|1303518.3.peg.1310"/>
<comment type="pathway">
    <text evidence="1">Carotenoid biosynthesis.</text>
</comment>
<accession>S0EUQ9</accession>
<evidence type="ECO:0000256" key="1">
    <source>
        <dbReference type="ARBA" id="ARBA00004829"/>
    </source>
</evidence>
<dbReference type="EC" id="2.5.1.32" evidence="3"/>
<evidence type="ECO:0000313" key="4">
    <source>
        <dbReference type="Proteomes" id="UP000014227"/>
    </source>
</evidence>
<organism evidence="3 4">
    <name type="scientific">Chthonomonas calidirosea (strain DSM 23976 / ICMP 18418 / T49)</name>
    <dbReference type="NCBI Taxonomy" id="1303518"/>
    <lineage>
        <taxon>Bacteria</taxon>
        <taxon>Bacillati</taxon>
        <taxon>Armatimonadota</taxon>
        <taxon>Chthonomonadia</taxon>
        <taxon>Chthonomonadales</taxon>
        <taxon>Chthonomonadaceae</taxon>
        <taxon>Chthonomonas</taxon>
    </lineage>
</organism>
<dbReference type="PROSITE" id="PS01044">
    <property type="entry name" value="SQUALEN_PHYTOEN_SYN_1"/>
    <property type="match status" value="1"/>
</dbReference>
<dbReference type="SFLD" id="SFLDG01018">
    <property type="entry name" value="Squalene/Phytoene_Synthase_Lik"/>
    <property type="match status" value="1"/>
</dbReference>
<dbReference type="InterPro" id="IPR002060">
    <property type="entry name" value="Squ/phyt_synthse"/>
</dbReference>
<proteinExistence type="predicted"/>
<dbReference type="GO" id="GO:0016117">
    <property type="term" value="P:carotenoid biosynthetic process"/>
    <property type="evidence" value="ECO:0007669"/>
    <property type="project" value="UniProtKB-ARBA"/>
</dbReference>
<dbReference type="CDD" id="cd00683">
    <property type="entry name" value="Trans_IPPS_HH"/>
    <property type="match status" value="1"/>
</dbReference>
<dbReference type="Gene3D" id="1.10.600.10">
    <property type="entry name" value="Farnesyl Diphosphate Synthase"/>
    <property type="match status" value="1"/>
</dbReference>
<protein>
    <submittedName>
        <fullName evidence="3">Phytoene/squalene synthetase</fullName>
        <ecNumber evidence="3">2.5.1.32</ecNumber>
    </submittedName>
</protein>
<keyword evidence="2 3" id="KW-0808">Transferase</keyword>
<dbReference type="eggNOG" id="COG1562">
    <property type="taxonomic scope" value="Bacteria"/>
</dbReference>
<dbReference type="InterPro" id="IPR044843">
    <property type="entry name" value="Trans_IPPS_bact-type"/>
</dbReference>